<dbReference type="SUPFAM" id="SSF53067">
    <property type="entry name" value="Actin-like ATPase domain"/>
    <property type="match status" value="2"/>
</dbReference>
<dbReference type="Pfam" id="PF00012">
    <property type="entry name" value="HSP70"/>
    <property type="match status" value="2"/>
</dbReference>
<evidence type="ECO:0000256" key="5">
    <source>
        <dbReference type="SAM" id="SignalP"/>
    </source>
</evidence>
<dbReference type="Proteomes" id="UP000800097">
    <property type="component" value="Unassembled WGS sequence"/>
</dbReference>
<dbReference type="Gene3D" id="1.20.1270.10">
    <property type="match status" value="1"/>
</dbReference>
<dbReference type="GO" id="GO:0140662">
    <property type="term" value="F:ATP-dependent protein folding chaperone"/>
    <property type="evidence" value="ECO:0007669"/>
    <property type="project" value="InterPro"/>
</dbReference>
<name>A0A6A6J778_WESOR</name>
<evidence type="ECO:0000313" key="7">
    <source>
        <dbReference type="Proteomes" id="UP000800097"/>
    </source>
</evidence>
<feature type="compositionally biased region" description="Basic and acidic residues" evidence="4">
    <location>
        <begin position="925"/>
        <end position="983"/>
    </location>
</feature>
<feature type="compositionally biased region" description="Low complexity" evidence="4">
    <location>
        <begin position="630"/>
        <end position="640"/>
    </location>
</feature>
<feature type="region of interest" description="Disordered" evidence="4">
    <location>
        <begin position="630"/>
        <end position="652"/>
    </location>
</feature>
<dbReference type="FunFam" id="1.20.1270.10:FF:000002">
    <property type="entry name" value="Heat shock 70 kDa protein 4"/>
    <property type="match status" value="1"/>
</dbReference>
<dbReference type="GO" id="GO:0005524">
    <property type="term" value="F:ATP binding"/>
    <property type="evidence" value="ECO:0007669"/>
    <property type="project" value="UniProtKB-KW"/>
</dbReference>
<dbReference type="InterPro" id="IPR029048">
    <property type="entry name" value="HSP70_C_sf"/>
</dbReference>
<feature type="region of interest" description="Disordered" evidence="4">
    <location>
        <begin position="919"/>
        <end position="1035"/>
    </location>
</feature>
<proteinExistence type="predicted"/>
<feature type="chain" id="PRO_5025453434" evidence="5">
    <location>
        <begin position="30"/>
        <end position="1079"/>
    </location>
</feature>
<evidence type="ECO:0000256" key="4">
    <source>
        <dbReference type="SAM" id="MobiDB-lite"/>
    </source>
</evidence>
<keyword evidence="7" id="KW-1185">Reference proteome</keyword>
<feature type="signal peptide" evidence="5">
    <location>
        <begin position="1"/>
        <end position="29"/>
    </location>
</feature>
<dbReference type="InterPro" id="IPR013126">
    <property type="entry name" value="Hsp_70_fam"/>
</dbReference>
<dbReference type="PANTHER" id="PTHR45639:SF3">
    <property type="entry name" value="HYPOXIA UP-REGULATED PROTEIN 1"/>
    <property type="match status" value="1"/>
</dbReference>
<evidence type="ECO:0000313" key="6">
    <source>
        <dbReference type="EMBL" id="KAF2271858.1"/>
    </source>
</evidence>
<evidence type="ECO:0000256" key="3">
    <source>
        <dbReference type="ARBA" id="ARBA00023186"/>
    </source>
</evidence>
<feature type="region of interest" description="Disordered" evidence="4">
    <location>
        <begin position="809"/>
        <end position="846"/>
    </location>
</feature>
<dbReference type="RefSeq" id="XP_033649397.1">
    <property type="nucleotide sequence ID" value="XM_033796625.1"/>
</dbReference>
<feature type="region of interest" description="Disordered" evidence="4">
    <location>
        <begin position="1048"/>
        <end position="1079"/>
    </location>
</feature>
<dbReference type="Gene3D" id="3.30.30.30">
    <property type="match status" value="1"/>
</dbReference>
<dbReference type="OrthoDB" id="10262720at2759"/>
<gene>
    <name evidence="6" type="ORF">EI97DRAFT_407365</name>
</gene>
<keyword evidence="3" id="KW-0143">Chaperone</keyword>
<accession>A0A6A6J778</accession>
<dbReference type="PRINTS" id="PR00301">
    <property type="entry name" value="HEATSHOCK70"/>
</dbReference>
<keyword evidence="1" id="KW-0547">Nucleotide-binding</keyword>
<reference evidence="6" key="1">
    <citation type="journal article" date="2020" name="Stud. Mycol.">
        <title>101 Dothideomycetes genomes: a test case for predicting lifestyles and emergence of pathogens.</title>
        <authorList>
            <person name="Haridas S."/>
            <person name="Albert R."/>
            <person name="Binder M."/>
            <person name="Bloem J."/>
            <person name="Labutti K."/>
            <person name="Salamov A."/>
            <person name="Andreopoulos B."/>
            <person name="Baker S."/>
            <person name="Barry K."/>
            <person name="Bills G."/>
            <person name="Bluhm B."/>
            <person name="Cannon C."/>
            <person name="Castanera R."/>
            <person name="Culley D."/>
            <person name="Daum C."/>
            <person name="Ezra D."/>
            <person name="Gonzalez J."/>
            <person name="Henrissat B."/>
            <person name="Kuo A."/>
            <person name="Liang C."/>
            <person name="Lipzen A."/>
            <person name="Lutzoni F."/>
            <person name="Magnuson J."/>
            <person name="Mondo S."/>
            <person name="Nolan M."/>
            <person name="Ohm R."/>
            <person name="Pangilinan J."/>
            <person name="Park H.-J."/>
            <person name="Ramirez L."/>
            <person name="Alfaro M."/>
            <person name="Sun H."/>
            <person name="Tritt A."/>
            <person name="Yoshinaga Y."/>
            <person name="Zwiers L.-H."/>
            <person name="Turgeon B."/>
            <person name="Goodwin S."/>
            <person name="Spatafora J."/>
            <person name="Crous P."/>
            <person name="Grigoriev I."/>
        </authorList>
    </citation>
    <scope>NUCLEOTIDE SEQUENCE</scope>
    <source>
        <strain evidence="6">CBS 379.55</strain>
    </source>
</reference>
<keyword evidence="2" id="KW-0067">ATP-binding</keyword>
<protein>
    <submittedName>
        <fullName evidence="6">Actin-like ATPase domain-containing protein</fullName>
    </submittedName>
</protein>
<organism evidence="6 7">
    <name type="scientific">Westerdykella ornata</name>
    <dbReference type="NCBI Taxonomy" id="318751"/>
    <lineage>
        <taxon>Eukaryota</taxon>
        <taxon>Fungi</taxon>
        <taxon>Dikarya</taxon>
        <taxon>Ascomycota</taxon>
        <taxon>Pezizomycotina</taxon>
        <taxon>Dothideomycetes</taxon>
        <taxon>Pleosporomycetidae</taxon>
        <taxon>Pleosporales</taxon>
        <taxon>Sporormiaceae</taxon>
        <taxon>Westerdykella</taxon>
    </lineage>
</organism>
<dbReference type="EMBL" id="ML986531">
    <property type="protein sequence ID" value="KAF2271858.1"/>
    <property type="molecule type" value="Genomic_DNA"/>
</dbReference>
<evidence type="ECO:0000256" key="1">
    <source>
        <dbReference type="ARBA" id="ARBA00022741"/>
    </source>
</evidence>
<dbReference type="Gene3D" id="3.90.640.10">
    <property type="entry name" value="Actin, Chain A, domain 4"/>
    <property type="match status" value="1"/>
</dbReference>
<dbReference type="GO" id="GO:0034663">
    <property type="term" value="C:endoplasmic reticulum chaperone complex"/>
    <property type="evidence" value="ECO:0007669"/>
    <property type="project" value="TreeGrafter"/>
</dbReference>
<sequence>MAPPGRRRPLSPLPLLLSLLLLFTTTASAASSAVLGLDLGTEYIKAALVKPGIPLEIVLTKDSKRKEVSAVAFKPLKGGKTLDKGAFPERFYGGDAVALQARFPADVYPNLKTLLGVHDVSGEEVQVYRQRYPAVGVVETEGRKAVSIESGIFAEGEKNFSVEELLAMELRNVKENAKALAGKASAIEDVVFTVPAFYTVDERRALETAARLAGLKVQAMVTDGLAVGINYAMTREFPVVNKGGKPEVHLVFDMGAGSATATVLKFQGKQVKDVGRYNKTVQEVHVLGSGWDRTLGGDSLNSLLVEDMVAEFVKLPAAKSASITADKVKSHGRTAAKLFKEAEKVRQVLSANTQTSAFFEGLYEDVDFRYKITRQHFEELAADYAARVEGPITRAVEAAGLKLEDIDSLIVHGGASRTPFVQSRLENLVGKAKIKANVNADEAAVFGAAFKAASLAPSFRVKEIRDYDTQGYNHGIQYMFNLKDLDQKIFTPATKIGATKDLAFQMMGDFTFSVYQAVPGANGEVVKNPVLEFESGNLTRVVTKLIDESKCDRESFNNYVQVRLSPITGTPEIVSAWVTCEAEVEEAKGGIVDGIKGFFGGGKKDQEALKEAESSSASGSASAASASESASASSSSAAEAQPSDAAKGSKRKEMRSAITFKVTQKGYEKVPRKEFKRMQDRLAAFDASDKSRRIREEHLNSLEAFTYRVRDHLEDEAFIAASTAEIRAVIEDKLSAASDWIYAEGHDATEDVLKAKLKELEDVVEPVLKRKTEAKERPEALKAMREAIDGLKSVIPMVKENIELSSAAAAKGAEEEGSSSSDPLADLEGAEATASDGAAPSATTKKTANFATDAPIYEPKDLELLESTAAAGEKWLAEAEERVKDVRAHEDAAVTVQEIKAETQKINDAVVEMMSKRFSFLTRQRQAEERARRAEEKARMEKKKAERKEKKEKEKGKEKKKANTEEEKKKEEDQKKEPTREQPTEEELREALEAAGIKGDSGVKLENLGLKDGQLKDSNGKPLLKLNLGEDASEEDILAAIDRAVEEGREEVKRRKEEEEKKKKNKAKAEGKKEGHDEL</sequence>
<dbReference type="FunFam" id="3.90.640.10:FF:000039">
    <property type="entry name" value="Hsp70 family chaperone Lhs1/Orp150"/>
    <property type="match status" value="1"/>
</dbReference>
<dbReference type="CDD" id="cd10230">
    <property type="entry name" value="ASKHA_NBD_HSP70_HYOU1"/>
    <property type="match status" value="1"/>
</dbReference>
<dbReference type="Gene3D" id="3.30.420.40">
    <property type="match status" value="2"/>
</dbReference>
<dbReference type="SUPFAM" id="SSF100934">
    <property type="entry name" value="Heat shock protein 70kD (HSP70), C-terminal subdomain"/>
    <property type="match status" value="1"/>
</dbReference>
<dbReference type="PANTHER" id="PTHR45639">
    <property type="entry name" value="HSC70CB, ISOFORM G-RELATED"/>
    <property type="match status" value="1"/>
</dbReference>
<dbReference type="GO" id="GO:0030968">
    <property type="term" value="P:endoplasmic reticulum unfolded protein response"/>
    <property type="evidence" value="ECO:0007669"/>
    <property type="project" value="TreeGrafter"/>
</dbReference>
<dbReference type="GeneID" id="54549800"/>
<keyword evidence="5" id="KW-0732">Signal</keyword>
<evidence type="ECO:0000256" key="2">
    <source>
        <dbReference type="ARBA" id="ARBA00022840"/>
    </source>
</evidence>
<dbReference type="InterPro" id="IPR043129">
    <property type="entry name" value="ATPase_NBD"/>
</dbReference>
<dbReference type="AlphaFoldDB" id="A0A6A6J778"/>